<sequence length="374" mass="40147">MVSGVMFLRVPVADDMRGVGFVGRTVVDDRGDKGGWSTGRKGEGWTEAGSTKSTAGEAVHESPSVLRTSGSLRDTAALEDGSREEGTEGMLGSDESNKSSFKMGSDEPGDDKSRAVASKSAGVTVNCIVVVDSTVELDGDRWFKTDNCPVESQAERTMKALVLSGCNDEVLFSVTVEEPLKCHVERRDLSDQTVPGEGVVSEVQNCDGLRYDDEDGLGDRGRPGRAVQHGVIGIRMRSLNAGIDESLFGVVGVGEVGVIGVRTSGLIVGINDIAVRVGEARSQQCEGAWFECGHQREYRWPEACRVSTVLQAQVAAAPTLRWDVIQTIYAQSIKVRSLAFYDLARYVLRPVKGKGEENGTPRISMMVVLVEGLA</sequence>
<dbReference type="AlphaFoldDB" id="A0AA39J4K5"/>
<reference evidence="2" key="1">
    <citation type="submission" date="2023-06" db="EMBL/GenBank/DDBJ databases">
        <authorList>
            <consortium name="Lawrence Berkeley National Laboratory"/>
            <person name="Ahrendt S."/>
            <person name="Sahu N."/>
            <person name="Indic B."/>
            <person name="Wong-Bajracharya J."/>
            <person name="Merenyi Z."/>
            <person name="Ke H.-M."/>
            <person name="Monk M."/>
            <person name="Kocsube S."/>
            <person name="Drula E."/>
            <person name="Lipzen A."/>
            <person name="Balint B."/>
            <person name="Henrissat B."/>
            <person name="Andreopoulos B."/>
            <person name="Martin F.M."/>
            <person name="Harder C.B."/>
            <person name="Rigling D."/>
            <person name="Ford K.L."/>
            <person name="Foster G.D."/>
            <person name="Pangilinan J."/>
            <person name="Papanicolaou A."/>
            <person name="Barry K."/>
            <person name="LaButti K."/>
            <person name="Viragh M."/>
            <person name="Koriabine M."/>
            <person name="Yan M."/>
            <person name="Riley R."/>
            <person name="Champramary S."/>
            <person name="Plett K.L."/>
            <person name="Tsai I.J."/>
            <person name="Slot J."/>
            <person name="Sipos G."/>
            <person name="Plett J."/>
            <person name="Nagy L.G."/>
            <person name="Grigoriev I.V."/>
        </authorList>
    </citation>
    <scope>NUCLEOTIDE SEQUENCE</scope>
    <source>
        <strain evidence="2">FPL87.14</strain>
    </source>
</reference>
<evidence type="ECO:0000313" key="2">
    <source>
        <dbReference type="EMBL" id="KAK0434724.1"/>
    </source>
</evidence>
<evidence type="ECO:0000313" key="3">
    <source>
        <dbReference type="Proteomes" id="UP001175226"/>
    </source>
</evidence>
<dbReference type="Proteomes" id="UP001175226">
    <property type="component" value="Unassembled WGS sequence"/>
</dbReference>
<dbReference type="EMBL" id="JAUEPT010000069">
    <property type="protein sequence ID" value="KAK0434724.1"/>
    <property type="molecule type" value="Genomic_DNA"/>
</dbReference>
<evidence type="ECO:0000256" key="1">
    <source>
        <dbReference type="SAM" id="MobiDB-lite"/>
    </source>
</evidence>
<feature type="region of interest" description="Disordered" evidence="1">
    <location>
        <begin position="30"/>
        <end position="117"/>
    </location>
</feature>
<name>A0AA39J4K5_9AGAR</name>
<protein>
    <submittedName>
        <fullName evidence="2">Uncharacterized protein</fullName>
    </submittedName>
</protein>
<proteinExistence type="predicted"/>
<accession>A0AA39J4K5</accession>
<keyword evidence="3" id="KW-1185">Reference proteome</keyword>
<comment type="caution">
    <text evidence="2">The sequence shown here is derived from an EMBL/GenBank/DDBJ whole genome shotgun (WGS) entry which is preliminary data.</text>
</comment>
<gene>
    <name evidence="2" type="ORF">EV421DRAFT_1740734</name>
</gene>
<organism evidence="2 3">
    <name type="scientific">Armillaria borealis</name>
    <dbReference type="NCBI Taxonomy" id="47425"/>
    <lineage>
        <taxon>Eukaryota</taxon>
        <taxon>Fungi</taxon>
        <taxon>Dikarya</taxon>
        <taxon>Basidiomycota</taxon>
        <taxon>Agaricomycotina</taxon>
        <taxon>Agaricomycetes</taxon>
        <taxon>Agaricomycetidae</taxon>
        <taxon>Agaricales</taxon>
        <taxon>Marasmiineae</taxon>
        <taxon>Physalacriaceae</taxon>
        <taxon>Armillaria</taxon>
    </lineage>
</organism>